<protein>
    <submittedName>
        <fullName evidence="8">Lipopolysaccharide biosynthesis protein</fullName>
    </submittedName>
</protein>
<keyword evidence="4 6" id="KW-1133">Transmembrane helix</keyword>
<dbReference type="Proteomes" id="UP000291822">
    <property type="component" value="Unassembled WGS sequence"/>
</dbReference>
<evidence type="ECO:0000256" key="4">
    <source>
        <dbReference type="ARBA" id="ARBA00022989"/>
    </source>
</evidence>
<proteinExistence type="predicted"/>
<comment type="subcellular location">
    <subcellularLocation>
        <location evidence="1">Cell membrane</location>
        <topology evidence="1">Multi-pass membrane protein</topology>
    </subcellularLocation>
</comment>
<organism evidence="8 9">
    <name type="scientific">Dyella soli</name>
    <dbReference type="NCBI Taxonomy" id="522319"/>
    <lineage>
        <taxon>Bacteria</taxon>
        <taxon>Pseudomonadati</taxon>
        <taxon>Pseudomonadota</taxon>
        <taxon>Gammaproteobacteria</taxon>
        <taxon>Lysobacterales</taxon>
        <taxon>Rhodanobacteraceae</taxon>
        <taxon>Dyella</taxon>
    </lineage>
</organism>
<evidence type="ECO:0000256" key="2">
    <source>
        <dbReference type="ARBA" id="ARBA00022475"/>
    </source>
</evidence>
<keyword evidence="9" id="KW-1185">Reference proteome</keyword>
<dbReference type="InterPro" id="IPR050445">
    <property type="entry name" value="Bact_polysacc_biosynth/exp"/>
</dbReference>
<evidence type="ECO:0000256" key="1">
    <source>
        <dbReference type="ARBA" id="ARBA00004651"/>
    </source>
</evidence>
<evidence type="ECO:0000313" key="9">
    <source>
        <dbReference type="Proteomes" id="UP000291822"/>
    </source>
</evidence>
<feature type="transmembrane region" description="Helical" evidence="6">
    <location>
        <begin position="240"/>
        <end position="260"/>
    </location>
</feature>
<reference evidence="8 9" key="1">
    <citation type="submission" date="2019-02" db="EMBL/GenBank/DDBJ databases">
        <title>Dyella amyloliquefaciens sp. nov., isolated from forest soil.</title>
        <authorList>
            <person name="Gao Z.-H."/>
            <person name="Qiu L.-H."/>
        </authorList>
    </citation>
    <scope>NUCLEOTIDE SEQUENCE [LARGE SCALE GENOMIC DNA]</scope>
    <source>
        <strain evidence="8 9">KACC 12747</strain>
    </source>
</reference>
<feature type="transmembrane region" description="Helical" evidence="6">
    <location>
        <begin position="20"/>
        <end position="37"/>
    </location>
</feature>
<dbReference type="PANTHER" id="PTHR32309">
    <property type="entry name" value="TYROSINE-PROTEIN KINASE"/>
    <property type="match status" value="1"/>
</dbReference>
<dbReference type="InterPro" id="IPR003856">
    <property type="entry name" value="LPS_length_determ_N"/>
</dbReference>
<evidence type="ECO:0000256" key="3">
    <source>
        <dbReference type="ARBA" id="ARBA00022692"/>
    </source>
</evidence>
<name>A0A4V2NME7_9GAMM</name>
<feature type="domain" description="Polysaccharide chain length determinant N-terminal" evidence="7">
    <location>
        <begin position="4"/>
        <end position="90"/>
    </location>
</feature>
<keyword evidence="3 6" id="KW-0812">Transmembrane</keyword>
<gene>
    <name evidence="8" type="ORF">EZM97_06430</name>
</gene>
<evidence type="ECO:0000256" key="5">
    <source>
        <dbReference type="ARBA" id="ARBA00023136"/>
    </source>
</evidence>
<dbReference type="Pfam" id="PF02706">
    <property type="entry name" value="Wzz"/>
    <property type="match status" value="1"/>
</dbReference>
<dbReference type="EMBL" id="SJTG01000001">
    <property type="protein sequence ID" value="TCI12947.1"/>
    <property type="molecule type" value="Genomic_DNA"/>
</dbReference>
<dbReference type="AlphaFoldDB" id="A0A4V2NME7"/>
<dbReference type="RefSeq" id="WP_131150272.1">
    <property type="nucleotide sequence ID" value="NZ_SJTG01000001.1"/>
</dbReference>
<keyword evidence="5 6" id="KW-0472">Membrane</keyword>
<evidence type="ECO:0000313" key="8">
    <source>
        <dbReference type="EMBL" id="TCI12947.1"/>
    </source>
</evidence>
<accession>A0A4V2NME7</accession>
<keyword evidence="2" id="KW-1003">Cell membrane</keyword>
<dbReference type="GO" id="GO:0005886">
    <property type="term" value="C:plasma membrane"/>
    <property type="evidence" value="ECO:0007669"/>
    <property type="project" value="UniProtKB-SubCell"/>
</dbReference>
<dbReference type="GO" id="GO:0004713">
    <property type="term" value="F:protein tyrosine kinase activity"/>
    <property type="evidence" value="ECO:0007669"/>
    <property type="project" value="TreeGrafter"/>
</dbReference>
<evidence type="ECO:0000259" key="7">
    <source>
        <dbReference type="Pfam" id="PF02706"/>
    </source>
</evidence>
<dbReference type="PANTHER" id="PTHR32309:SF13">
    <property type="entry name" value="FERRIC ENTEROBACTIN TRANSPORT PROTEIN FEPE"/>
    <property type="match status" value="1"/>
</dbReference>
<evidence type="ECO:0000256" key="6">
    <source>
        <dbReference type="SAM" id="Phobius"/>
    </source>
</evidence>
<comment type="caution">
    <text evidence="8">The sequence shown here is derived from an EMBL/GenBank/DDBJ whole genome shotgun (WGS) entry which is preliminary data.</text>
</comment>
<sequence length="277" mass="31014">MRREEIYLVDLWHVFRREWLWMLAALVLAGAAAWTFTHTAKRQWEASAWIQIGQVGVTPQGQDPKIEPLQRVLERLQMASFQNDVLASLKIPLNSPEAGLYRKSVKLEPLPYAGPMVKVNFRAYSPDEARQLAEATVAWLHAVHAPLQAHAMTWAQQRVRQVDDDLRAARAERAQLASAATDRVSAGVSTVVLSTRNEEIRVLEALRSDLEGKLGSAYTFETSLAWPVYVPEHPVFPNVVLSWGMALLLGLALGACLMSARDAMRRRRLAALSVAMR</sequence>